<evidence type="ECO:0000256" key="1">
    <source>
        <dbReference type="SAM" id="MobiDB-lite"/>
    </source>
</evidence>
<feature type="region of interest" description="Disordered" evidence="1">
    <location>
        <begin position="1"/>
        <end position="25"/>
    </location>
</feature>
<name>A0A4T9T634_9ACTN</name>
<accession>A0A4T9T634</accession>
<comment type="caution">
    <text evidence="2">The sequence shown here is derived from an EMBL/GenBank/DDBJ whole genome shotgun (WGS) entry which is preliminary data.</text>
</comment>
<organism evidence="2 3">
    <name type="scientific">Parvibacter caecicola</name>
    <dbReference type="NCBI Taxonomy" id="747645"/>
    <lineage>
        <taxon>Bacteria</taxon>
        <taxon>Bacillati</taxon>
        <taxon>Actinomycetota</taxon>
        <taxon>Coriobacteriia</taxon>
        <taxon>Coriobacteriales</taxon>
        <taxon>Coriobacteriaceae</taxon>
        <taxon>Parvibacter</taxon>
    </lineage>
</organism>
<dbReference type="RefSeq" id="WP_136846145.1">
    <property type="nucleotide sequence ID" value="NZ_CAOKAH010000006.1"/>
</dbReference>
<evidence type="ECO:0000313" key="3">
    <source>
        <dbReference type="Proteomes" id="UP000309454"/>
    </source>
</evidence>
<dbReference type="OrthoDB" id="1998596at2"/>
<evidence type="ECO:0000313" key="2">
    <source>
        <dbReference type="EMBL" id="TJW09732.1"/>
    </source>
</evidence>
<dbReference type="EMBL" id="SSTM01000007">
    <property type="protein sequence ID" value="TJW09732.1"/>
    <property type="molecule type" value="Genomic_DNA"/>
</dbReference>
<keyword evidence="3" id="KW-1185">Reference proteome</keyword>
<proteinExistence type="predicted"/>
<reference evidence="2 3" key="1">
    <citation type="submission" date="2019-04" db="EMBL/GenBank/DDBJ databases">
        <title>Microbes associate with the intestines of laboratory mice.</title>
        <authorList>
            <person name="Navarre W."/>
            <person name="Wong E."/>
            <person name="Huang K.C."/>
            <person name="Tropini C."/>
            <person name="Ng K."/>
            <person name="Yu B."/>
        </authorList>
    </citation>
    <scope>NUCLEOTIDE SEQUENCE [LARGE SCALE GENOMIC DNA]</scope>
    <source>
        <strain evidence="2 3">NM48_B13</strain>
    </source>
</reference>
<gene>
    <name evidence="2" type="ORF">E5982_08770</name>
</gene>
<dbReference type="AlphaFoldDB" id="A0A4T9T634"/>
<sequence length="104" mass="11499">MVLPQGAASKSRGVSPGIPLRQPGISRIPHDAIEYALSQDAAAYRDISPKDYRLFQLADYICGIELTATKYDRNTATRTDQAFFGGSSSFKKNHLKKIRKKLLG</sequence>
<protein>
    <submittedName>
        <fullName evidence="2">Uncharacterized protein</fullName>
    </submittedName>
</protein>
<dbReference type="Proteomes" id="UP000309454">
    <property type="component" value="Unassembled WGS sequence"/>
</dbReference>